<evidence type="ECO:0008006" key="4">
    <source>
        <dbReference type="Google" id="ProtNLM"/>
    </source>
</evidence>
<accession>T1DHM1</accession>
<evidence type="ECO:0000256" key="1">
    <source>
        <dbReference type="SAM" id="MobiDB-lite"/>
    </source>
</evidence>
<reference evidence="3" key="2">
    <citation type="journal article" date="2014" name="ISME J.">
        <title>Microbial stratification in low pH oxic and suboxic macroscopic growths along an acid mine drainage.</title>
        <authorList>
            <person name="Mendez-Garcia C."/>
            <person name="Mesa V."/>
            <person name="Sprenger R.R."/>
            <person name="Richter M."/>
            <person name="Diez M.S."/>
            <person name="Solano J."/>
            <person name="Bargiela R."/>
            <person name="Golyshina O.V."/>
            <person name="Manteca A."/>
            <person name="Ramos J.L."/>
            <person name="Gallego J.R."/>
            <person name="Llorente I."/>
            <person name="Martins Dos Santos V.A."/>
            <person name="Jensen O.N."/>
            <person name="Pelaez A.I."/>
            <person name="Sanchez J."/>
            <person name="Ferrer M."/>
        </authorList>
    </citation>
    <scope>NUCLEOTIDE SEQUENCE</scope>
</reference>
<evidence type="ECO:0000256" key="2">
    <source>
        <dbReference type="SAM" id="Phobius"/>
    </source>
</evidence>
<dbReference type="EMBL" id="AUZX01000356">
    <property type="protein sequence ID" value="EQD80829.1"/>
    <property type="molecule type" value="Genomic_DNA"/>
</dbReference>
<feature type="non-terminal residue" evidence="3">
    <location>
        <position position="186"/>
    </location>
</feature>
<evidence type="ECO:0000313" key="3">
    <source>
        <dbReference type="EMBL" id="EQD80829.1"/>
    </source>
</evidence>
<protein>
    <recommendedName>
        <fullName evidence="4">S26 family signal peptidase</fullName>
    </recommendedName>
</protein>
<feature type="compositionally biased region" description="Basic and acidic residues" evidence="1">
    <location>
        <begin position="31"/>
        <end position="48"/>
    </location>
</feature>
<keyword evidence="2" id="KW-0472">Membrane</keyword>
<gene>
    <name evidence="3" type="ORF">B1A_00474</name>
</gene>
<reference evidence="3" key="1">
    <citation type="submission" date="2013-08" db="EMBL/GenBank/DDBJ databases">
        <authorList>
            <person name="Mendez C."/>
            <person name="Richter M."/>
            <person name="Ferrer M."/>
            <person name="Sanchez J."/>
        </authorList>
    </citation>
    <scope>NUCLEOTIDE SEQUENCE</scope>
</reference>
<dbReference type="AlphaFoldDB" id="T1DHM1"/>
<feature type="compositionally biased region" description="Basic residues" evidence="1">
    <location>
        <begin position="81"/>
        <end position="91"/>
    </location>
</feature>
<sequence length="186" mass="20522">MGAAGRKPCRVSNVRVKRTEAPHTLEMSSRPSREDPDEPRQLRVDRLPRSRRKGGASSAHRPIQSWSEKGPPAPSFAASRHPTRKPSRKGKKKVYFRLRDSLLFEPLLALAVIVIVVAGAYAYTHNWPPVYIVESNSMQHGPNDVVGIINTGDIVFARQVPTSSIITYIDALHPGTSQSGFNTYGA</sequence>
<name>T1DHM1_9ZZZZ</name>
<feature type="transmembrane region" description="Helical" evidence="2">
    <location>
        <begin position="102"/>
        <end position="123"/>
    </location>
</feature>
<feature type="region of interest" description="Disordered" evidence="1">
    <location>
        <begin position="1"/>
        <end position="91"/>
    </location>
</feature>
<keyword evidence="2" id="KW-0812">Transmembrane</keyword>
<organism evidence="3">
    <name type="scientific">mine drainage metagenome</name>
    <dbReference type="NCBI Taxonomy" id="410659"/>
    <lineage>
        <taxon>unclassified sequences</taxon>
        <taxon>metagenomes</taxon>
        <taxon>ecological metagenomes</taxon>
    </lineage>
</organism>
<proteinExistence type="predicted"/>
<comment type="caution">
    <text evidence="3">The sequence shown here is derived from an EMBL/GenBank/DDBJ whole genome shotgun (WGS) entry which is preliminary data.</text>
</comment>
<keyword evidence="2" id="KW-1133">Transmembrane helix</keyword>